<protein>
    <submittedName>
        <fullName evidence="1">HAD-IB family hydrolase</fullName>
    </submittedName>
</protein>
<dbReference type="InterPro" id="IPR036412">
    <property type="entry name" value="HAD-like_sf"/>
</dbReference>
<dbReference type="PANTHER" id="PTHR43344:SF14">
    <property type="entry name" value="HAD-IB FAMILY HYDROLASE"/>
    <property type="match status" value="1"/>
</dbReference>
<keyword evidence="2" id="KW-1185">Reference proteome</keyword>
<evidence type="ECO:0000313" key="2">
    <source>
        <dbReference type="Proteomes" id="UP000593994"/>
    </source>
</evidence>
<keyword evidence="1" id="KW-0378">Hydrolase</keyword>
<dbReference type="Gene3D" id="3.40.50.1000">
    <property type="entry name" value="HAD superfamily/HAD-like"/>
    <property type="match status" value="1"/>
</dbReference>
<dbReference type="SUPFAM" id="SSF56784">
    <property type="entry name" value="HAD-like"/>
    <property type="match status" value="1"/>
</dbReference>
<reference evidence="1 2" key="1">
    <citation type="submission" date="2020-05" db="EMBL/GenBank/DDBJ databases">
        <title>Sulfurimonas marisnigri, sp. nov., and Sulfurimonas baltica, sp. nov., manganese oxide reducing chemolithoautotrophs of the class Epsilonproteobacteria isolated from the pelagic redoxclines of the Black and Baltic Seas and emended description of the genus Sulfurimonas.</title>
        <authorList>
            <person name="Henkel J.V."/>
            <person name="Laudan C."/>
            <person name="Werner J."/>
            <person name="Neu T."/>
            <person name="Plewe S."/>
            <person name="Sproer C."/>
            <person name="Bunk B."/>
            <person name="Schulz-Vogt H.N."/>
        </authorList>
    </citation>
    <scope>NUCLEOTIDE SEQUENCE [LARGE SCALE GENOMIC DNA]</scope>
    <source>
        <strain evidence="1 2">GD2</strain>
    </source>
</reference>
<name>A0A7S7RP01_9BACT</name>
<dbReference type="Pfam" id="PF12710">
    <property type="entry name" value="HAD"/>
    <property type="match status" value="1"/>
</dbReference>
<organism evidence="1 2">
    <name type="scientific">Candidatus Sulfurimonas baltica</name>
    <dbReference type="NCBI Taxonomy" id="2740404"/>
    <lineage>
        <taxon>Bacteria</taxon>
        <taxon>Pseudomonadati</taxon>
        <taxon>Campylobacterota</taxon>
        <taxon>Epsilonproteobacteria</taxon>
        <taxon>Campylobacterales</taxon>
        <taxon>Sulfurimonadaceae</taxon>
        <taxon>Sulfurimonas</taxon>
    </lineage>
</organism>
<evidence type="ECO:0000313" key="1">
    <source>
        <dbReference type="EMBL" id="QOY52965.1"/>
    </source>
</evidence>
<dbReference type="NCBIfam" id="TIGR01488">
    <property type="entry name" value="HAD-SF-IB"/>
    <property type="match status" value="1"/>
</dbReference>
<dbReference type="PANTHER" id="PTHR43344">
    <property type="entry name" value="PHOSPHOSERINE PHOSPHATASE"/>
    <property type="match status" value="1"/>
</dbReference>
<dbReference type="InterPro" id="IPR050582">
    <property type="entry name" value="HAD-like_SerB"/>
</dbReference>
<sequence length="192" mass="22235">MTLALFDFDGTLTSKDSLGEFLKYSVSRGRYILNMIKFFPYFILWQLRLMKNSVAKEHLFRIFFNGISEDNFRDIATKFSHEKLDSIVINERMQIVKKHQANGDRVIIVSASIMCWLQPWCDKNGIELLSTQLEFINGLFTGKFLTPNCHGIEKENRIKKHLNLKDYEKICAFGDSSGDTQMLALADEATKY</sequence>
<dbReference type="GO" id="GO:0006564">
    <property type="term" value="P:L-serine biosynthetic process"/>
    <property type="evidence" value="ECO:0007669"/>
    <property type="project" value="TreeGrafter"/>
</dbReference>
<dbReference type="GO" id="GO:0000287">
    <property type="term" value="F:magnesium ion binding"/>
    <property type="evidence" value="ECO:0007669"/>
    <property type="project" value="TreeGrafter"/>
</dbReference>
<dbReference type="KEGG" id="sbal:HUE88_04580"/>
<dbReference type="NCBIfam" id="TIGR01490">
    <property type="entry name" value="HAD-SF-IB-hyp1"/>
    <property type="match status" value="1"/>
</dbReference>
<dbReference type="GO" id="GO:0036424">
    <property type="term" value="F:L-phosphoserine phosphatase activity"/>
    <property type="evidence" value="ECO:0007669"/>
    <property type="project" value="TreeGrafter"/>
</dbReference>
<gene>
    <name evidence="1" type="ORF">HUE88_04580</name>
</gene>
<dbReference type="Gene3D" id="1.20.1440.100">
    <property type="entry name" value="SG protein - dephosphorylation function"/>
    <property type="match status" value="1"/>
</dbReference>
<dbReference type="InterPro" id="IPR023214">
    <property type="entry name" value="HAD_sf"/>
</dbReference>
<dbReference type="AlphaFoldDB" id="A0A7S7RP01"/>
<proteinExistence type="predicted"/>
<dbReference type="InterPro" id="IPR006385">
    <property type="entry name" value="HAD_hydro_SerB1"/>
</dbReference>
<dbReference type="Proteomes" id="UP000593994">
    <property type="component" value="Chromosome"/>
</dbReference>
<dbReference type="GO" id="GO:0005737">
    <property type="term" value="C:cytoplasm"/>
    <property type="evidence" value="ECO:0007669"/>
    <property type="project" value="TreeGrafter"/>
</dbReference>
<accession>A0A7S7RP01</accession>
<dbReference type="EMBL" id="CP054492">
    <property type="protein sequence ID" value="QOY52965.1"/>
    <property type="molecule type" value="Genomic_DNA"/>
</dbReference>
<dbReference type="RefSeq" id="WP_194371537.1">
    <property type="nucleotide sequence ID" value="NZ_CP054492.1"/>
</dbReference>